<gene>
    <name evidence="1" type="ORF">COMA1_60086</name>
</gene>
<proteinExistence type="predicted"/>
<accession>A0A0S4LNH5</accession>
<reference evidence="1 2" key="1">
    <citation type="submission" date="2015-10" db="EMBL/GenBank/DDBJ databases">
        <authorList>
            <person name="Gilbert D.G."/>
        </authorList>
    </citation>
    <scope>NUCLEOTIDE SEQUENCE [LARGE SCALE GENOMIC DNA]</scope>
    <source>
        <strain evidence="1">COMA1</strain>
    </source>
</reference>
<dbReference type="AlphaFoldDB" id="A0A0S4LNH5"/>
<evidence type="ECO:0000313" key="1">
    <source>
        <dbReference type="EMBL" id="CUS38799.1"/>
    </source>
</evidence>
<dbReference type="EMBL" id="CZQA01000012">
    <property type="protein sequence ID" value="CUS38799.1"/>
    <property type="molecule type" value="Genomic_DNA"/>
</dbReference>
<evidence type="ECO:0000313" key="2">
    <source>
        <dbReference type="Proteomes" id="UP000199032"/>
    </source>
</evidence>
<protein>
    <submittedName>
        <fullName evidence="1">Uncharacterized protein</fullName>
    </submittedName>
</protein>
<sequence>MPILFNEIFLFLNSNTYQVNI</sequence>
<dbReference type="Proteomes" id="UP000199032">
    <property type="component" value="Unassembled WGS sequence"/>
</dbReference>
<organism evidence="1 2">
    <name type="scientific">Candidatus Nitrospira nitrosa</name>
    <dbReference type="NCBI Taxonomy" id="1742972"/>
    <lineage>
        <taxon>Bacteria</taxon>
        <taxon>Pseudomonadati</taxon>
        <taxon>Nitrospirota</taxon>
        <taxon>Nitrospiria</taxon>
        <taxon>Nitrospirales</taxon>
        <taxon>Nitrospiraceae</taxon>
        <taxon>Nitrospira</taxon>
    </lineage>
</organism>
<name>A0A0S4LNH5_9BACT</name>
<keyword evidence="2" id="KW-1185">Reference proteome</keyword>